<gene>
    <name evidence="1" type="ORF">AC477_01000</name>
</gene>
<proteinExistence type="predicted"/>
<protein>
    <recommendedName>
        <fullName evidence="3">DUF371 domain-containing protein</fullName>
    </recommendedName>
</protein>
<dbReference type="PANTHER" id="PTHR40696">
    <property type="entry name" value="DUF371 FAMILY PROTEIN"/>
    <property type="match status" value="1"/>
</dbReference>
<dbReference type="Pfam" id="PF04027">
    <property type="entry name" value="DUF371"/>
    <property type="match status" value="1"/>
</dbReference>
<evidence type="ECO:0000313" key="2">
    <source>
        <dbReference type="Proteomes" id="UP000037237"/>
    </source>
</evidence>
<dbReference type="Gene3D" id="2.60.120.630">
    <property type="entry name" value="mth639 domain like"/>
    <property type="match status" value="1"/>
</dbReference>
<organism evidence="1 2">
    <name type="scientific">miscellaneous Crenarchaeota group-1 archaeon SG8-32-1</name>
    <dbReference type="NCBI Taxonomy" id="1685124"/>
    <lineage>
        <taxon>Archaea</taxon>
        <taxon>Candidatus Bathyarchaeota</taxon>
        <taxon>MCG-1</taxon>
    </lineage>
</organism>
<dbReference type="InterPro" id="IPR007171">
    <property type="entry name" value="DUF371"/>
</dbReference>
<dbReference type="AlphaFoldDB" id="A0A0M0BZ49"/>
<dbReference type="EMBL" id="LFWU01000018">
    <property type="protein sequence ID" value="KON33903.1"/>
    <property type="molecule type" value="Genomic_DNA"/>
</dbReference>
<name>A0A0M0BZ49_9ARCH</name>
<comment type="caution">
    <text evidence="1">The sequence shown here is derived from an EMBL/GenBank/DDBJ whole genome shotgun (WGS) entry which is preliminary data.</text>
</comment>
<dbReference type="Proteomes" id="UP000037237">
    <property type="component" value="Unassembled WGS sequence"/>
</dbReference>
<dbReference type="PANTHER" id="PTHR40696:SF1">
    <property type="entry name" value="DUF371 DOMAIN-CONTAINING PROTEIN"/>
    <property type="match status" value="1"/>
</dbReference>
<reference evidence="1 2" key="1">
    <citation type="submission" date="2015-06" db="EMBL/GenBank/DDBJ databases">
        <title>New insights into the roles of widespread benthic archaea in carbon and nitrogen cycling.</title>
        <authorList>
            <person name="Lazar C.S."/>
            <person name="Baker B.J."/>
            <person name="Seitz K.W."/>
            <person name="Hyde A.S."/>
            <person name="Dick G.J."/>
            <person name="Hinrichs K.-U."/>
            <person name="Teske A.P."/>
        </authorList>
    </citation>
    <scope>NUCLEOTIDE SEQUENCE [LARGE SCALE GENOMIC DNA]</scope>
    <source>
        <strain evidence="1">SG8-32-1</strain>
    </source>
</reference>
<evidence type="ECO:0000313" key="1">
    <source>
        <dbReference type="EMBL" id="KON33903.1"/>
    </source>
</evidence>
<sequence>MNSITVEFFAFGHEKVQSTHKTTFEITKEANLTMQGDCVIAVESTKGAVDLPYEFKKVARKPGAQITIIIEAGELKEIVKAKGSPELQFTHPTDLVVRKSSFLCDRTLAIGADKAAINFSRKFVEKMKDPHRKIKVTLIVESY</sequence>
<dbReference type="InterPro" id="IPR023131">
    <property type="entry name" value="Mth639-like_dom_sf"/>
</dbReference>
<accession>A0A0M0BZ49</accession>
<evidence type="ECO:0008006" key="3">
    <source>
        <dbReference type="Google" id="ProtNLM"/>
    </source>
</evidence>